<sequence>MGFDIPLKPFYNSGCLHDKVVVIQIGDDRCLVNWNNGGPHDAQRNDLTDLGTVVASVTTLAADLQHPL</sequence>
<proteinExistence type="predicted"/>
<dbReference type="Proteomes" id="UP000727407">
    <property type="component" value="Unassembled WGS sequence"/>
</dbReference>
<name>A0A8J4X8G3_CLAMG</name>
<evidence type="ECO:0000313" key="2">
    <source>
        <dbReference type="Proteomes" id="UP000727407"/>
    </source>
</evidence>
<accession>A0A8J4X8G3</accession>
<keyword evidence="2" id="KW-1185">Reference proteome</keyword>
<gene>
    <name evidence="1" type="ORF">DAT39_001901</name>
</gene>
<evidence type="ECO:0000313" key="1">
    <source>
        <dbReference type="EMBL" id="KAF5908357.1"/>
    </source>
</evidence>
<feature type="non-terminal residue" evidence="1">
    <location>
        <position position="68"/>
    </location>
</feature>
<dbReference type="AlphaFoldDB" id="A0A8J4X8G3"/>
<reference evidence="1" key="1">
    <citation type="submission" date="2020-07" db="EMBL/GenBank/DDBJ databases">
        <title>Clarias magur genome sequencing, assembly and annotation.</title>
        <authorList>
            <person name="Kushwaha B."/>
            <person name="Kumar R."/>
            <person name="Das P."/>
            <person name="Joshi C.G."/>
            <person name="Kumar D."/>
            <person name="Nagpure N.S."/>
            <person name="Pandey M."/>
            <person name="Agarwal S."/>
            <person name="Srivastava S."/>
            <person name="Singh M."/>
            <person name="Sahoo L."/>
            <person name="Jayasankar P."/>
            <person name="Meher P.K."/>
            <person name="Koringa P.G."/>
            <person name="Iquebal M.A."/>
            <person name="Das S.P."/>
            <person name="Bit A."/>
            <person name="Patnaik S."/>
            <person name="Patel N."/>
            <person name="Shah T.M."/>
            <person name="Hinsu A."/>
            <person name="Jena J.K."/>
        </authorList>
    </citation>
    <scope>NUCLEOTIDE SEQUENCE</scope>
    <source>
        <strain evidence="1">CIFAMagur01</strain>
        <tissue evidence="1">Testis</tissue>
    </source>
</reference>
<dbReference type="EMBL" id="QNUK01000013">
    <property type="protein sequence ID" value="KAF5908357.1"/>
    <property type="molecule type" value="Genomic_DNA"/>
</dbReference>
<organism evidence="1 2">
    <name type="scientific">Clarias magur</name>
    <name type="common">Asian catfish</name>
    <name type="synonym">Macropteronotus magur</name>
    <dbReference type="NCBI Taxonomy" id="1594786"/>
    <lineage>
        <taxon>Eukaryota</taxon>
        <taxon>Metazoa</taxon>
        <taxon>Chordata</taxon>
        <taxon>Craniata</taxon>
        <taxon>Vertebrata</taxon>
        <taxon>Euteleostomi</taxon>
        <taxon>Actinopterygii</taxon>
        <taxon>Neopterygii</taxon>
        <taxon>Teleostei</taxon>
        <taxon>Ostariophysi</taxon>
        <taxon>Siluriformes</taxon>
        <taxon>Clariidae</taxon>
        <taxon>Clarias</taxon>
    </lineage>
</organism>
<protein>
    <submittedName>
        <fullName evidence="1">Uncharacterized protein</fullName>
    </submittedName>
</protein>
<comment type="caution">
    <text evidence="1">The sequence shown here is derived from an EMBL/GenBank/DDBJ whole genome shotgun (WGS) entry which is preliminary data.</text>
</comment>